<keyword evidence="3" id="KW-0479">Metal-binding</keyword>
<evidence type="ECO:0000256" key="3">
    <source>
        <dbReference type="ARBA" id="ARBA00022723"/>
    </source>
</evidence>
<dbReference type="InterPro" id="IPR014436">
    <property type="entry name" value="Extradiol_dOase_DODA"/>
</dbReference>
<keyword evidence="8" id="KW-1185">Reference proteome</keyword>
<dbReference type="PANTHER" id="PTHR30096:SF0">
    <property type="entry name" value="4,5-DOPA DIOXYGENASE EXTRADIOL-LIKE PROTEIN"/>
    <property type="match status" value="1"/>
</dbReference>
<dbReference type="GO" id="GO:0016702">
    <property type="term" value="F:oxidoreductase activity, acting on single donors with incorporation of molecular oxygen, incorporation of two atoms of oxygen"/>
    <property type="evidence" value="ECO:0007669"/>
    <property type="project" value="UniProtKB-ARBA"/>
</dbReference>
<reference evidence="8" key="2">
    <citation type="submission" date="2015-01" db="EMBL/GenBank/DDBJ databases">
        <title>Evolutionary Origins and Diversification of the Mycorrhizal Mutualists.</title>
        <authorList>
            <consortium name="DOE Joint Genome Institute"/>
            <consortium name="Mycorrhizal Genomics Consortium"/>
            <person name="Kohler A."/>
            <person name="Kuo A."/>
            <person name="Nagy L.G."/>
            <person name="Floudas D."/>
            <person name="Copeland A."/>
            <person name="Barry K.W."/>
            <person name="Cichocki N."/>
            <person name="Veneault-Fourrey C."/>
            <person name="LaButti K."/>
            <person name="Lindquist E.A."/>
            <person name="Lipzen A."/>
            <person name="Lundell T."/>
            <person name="Morin E."/>
            <person name="Murat C."/>
            <person name="Riley R."/>
            <person name="Ohm R."/>
            <person name="Sun H."/>
            <person name="Tunlid A."/>
            <person name="Henrissat B."/>
            <person name="Grigoriev I.V."/>
            <person name="Hibbett D.S."/>
            <person name="Martin F."/>
        </authorList>
    </citation>
    <scope>NUCLEOTIDE SEQUENCE [LARGE SCALE GENOMIC DNA]</scope>
    <source>
        <strain evidence="8">Zn</strain>
    </source>
</reference>
<reference evidence="7 8" key="1">
    <citation type="submission" date="2014-04" db="EMBL/GenBank/DDBJ databases">
        <authorList>
            <consortium name="DOE Joint Genome Institute"/>
            <person name="Kuo A."/>
            <person name="Martino E."/>
            <person name="Perotto S."/>
            <person name="Kohler A."/>
            <person name="Nagy L.G."/>
            <person name="Floudas D."/>
            <person name="Copeland A."/>
            <person name="Barry K.W."/>
            <person name="Cichocki N."/>
            <person name="Veneault-Fourrey C."/>
            <person name="LaButti K."/>
            <person name="Lindquist E.A."/>
            <person name="Lipzen A."/>
            <person name="Lundell T."/>
            <person name="Morin E."/>
            <person name="Murat C."/>
            <person name="Sun H."/>
            <person name="Tunlid A."/>
            <person name="Henrissat B."/>
            <person name="Grigoriev I.V."/>
            <person name="Hibbett D.S."/>
            <person name="Martin F."/>
            <person name="Nordberg H.P."/>
            <person name="Cantor M.N."/>
            <person name="Hua S.X."/>
        </authorList>
    </citation>
    <scope>NUCLEOTIDE SEQUENCE [LARGE SCALE GENOMIC DNA]</scope>
    <source>
        <strain evidence="7 8">Zn</strain>
    </source>
</reference>
<dbReference type="Pfam" id="PF02900">
    <property type="entry name" value="LigB"/>
    <property type="match status" value="1"/>
</dbReference>
<evidence type="ECO:0000256" key="1">
    <source>
        <dbReference type="ARBA" id="ARBA00001947"/>
    </source>
</evidence>
<protein>
    <recommendedName>
        <fullName evidence="6">Extradiol ring-cleavage dioxygenase class III enzyme subunit B domain-containing protein</fullName>
    </recommendedName>
</protein>
<evidence type="ECO:0000313" key="8">
    <source>
        <dbReference type="Proteomes" id="UP000054321"/>
    </source>
</evidence>
<dbReference type="CDD" id="cd07363">
    <property type="entry name" value="45_DOPA_Dioxygenase"/>
    <property type="match status" value="1"/>
</dbReference>
<sequence length="241" mass="27012">MGDSGKRAPAFFVSHGAGPFAVLGAEHQLPLVELFKKTRWVLDGCNGVILPELYYDYIKENEGELPKEAWEIKYSAKGDPDLAKRIKERFDDAGYVAVLDEKRGWDHGTWVPMILLRTEGDLSCIQVSIPQTSNTTEDCIKYGRILASFRDEGYCILGSVPNNRPFEDELEGVATQLKGQERINAALHWRDTFPDHDVVQPVGKDEHFMPFIVSIGAAGADQGKKLGEWDLFGTTMTSYVW</sequence>
<keyword evidence="5" id="KW-0560">Oxidoreductase</keyword>
<comment type="cofactor">
    <cofactor evidence="1">
        <name>Zn(2+)</name>
        <dbReference type="ChEBI" id="CHEBI:29105"/>
    </cofactor>
</comment>
<dbReference type="InParanoid" id="A0A0C3CW86"/>
<dbReference type="SUPFAM" id="SSF53213">
    <property type="entry name" value="LigB-like"/>
    <property type="match status" value="1"/>
</dbReference>
<dbReference type="GO" id="GO:0008198">
    <property type="term" value="F:ferrous iron binding"/>
    <property type="evidence" value="ECO:0007669"/>
    <property type="project" value="InterPro"/>
</dbReference>
<proteinExistence type="inferred from homology"/>
<dbReference type="AlphaFoldDB" id="A0A0C3CW86"/>
<dbReference type="STRING" id="913774.A0A0C3CW86"/>
<comment type="similarity">
    <text evidence="2">Belongs to the DODA-type extradiol aromatic ring-opening dioxygenase family.</text>
</comment>
<evidence type="ECO:0000259" key="6">
    <source>
        <dbReference type="Pfam" id="PF02900"/>
    </source>
</evidence>
<organism evidence="7 8">
    <name type="scientific">Oidiodendron maius (strain Zn)</name>
    <dbReference type="NCBI Taxonomy" id="913774"/>
    <lineage>
        <taxon>Eukaryota</taxon>
        <taxon>Fungi</taxon>
        <taxon>Dikarya</taxon>
        <taxon>Ascomycota</taxon>
        <taxon>Pezizomycotina</taxon>
        <taxon>Leotiomycetes</taxon>
        <taxon>Leotiomycetes incertae sedis</taxon>
        <taxon>Myxotrichaceae</taxon>
        <taxon>Oidiodendron</taxon>
    </lineage>
</organism>
<dbReference type="GO" id="GO:0008270">
    <property type="term" value="F:zinc ion binding"/>
    <property type="evidence" value="ECO:0007669"/>
    <property type="project" value="InterPro"/>
</dbReference>
<name>A0A0C3CW86_OIDMZ</name>
<dbReference type="HOGENOM" id="CLU_046582_0_0_1"/>
<keyword evidence="4" id="KW-0862">Zinc</keyword>
<dbReference type="Gene3D" id="3.40.830.10">
    <property type="entry name" value="LigB-like"/>
    <property type="match status" value="1"/>
</dbReference>
<dbReference type="Proteomes" id="UP000054321">
    <property type="component" value="Unassembled WGS sequence"/>
</dbReference>
<gene>
    <name evidence="7" type="ORF">OIDMADRAFT_40838</name>
</gene>
<dbReference type="OrthoDB" id="7396853at2759"/>
<feature type="domain" description="Extradiol ring-cleavage dioxygenase class III enzyme subunit B" evidence="6">
    <location>
        <begin position="67"/>
        <end position="159"/>
    </location>
</feature>
<evidence type="ECO:0000256" key="4">
    <source>
        <dbReference type="ARBA" id="ARBA00022833"/>
    </source>
</evidence>
<dbReference type="PANTHER" id="PTHR30096">
    <property type="entry name" value="4,5-DOPA DIOXYGENASE EXTRADIOL-LIKE PROTEIN"/>
    <property type="match status" value="1"/>
</dbReference>
<evidence type="ECO:0000313" key="7">
    <source>
        <dbReference type="EMBL" id="KIN03244.1"/>
    </source>
</evidence>
<evidence type="ECO:0000256" key="5">
    <source>
        <dbReference type="ARBA" id="ARBA00023002"/>
    </source>
</evidence>
<evidence type="ECO:0000256" key="2">
    <source>
        <dbReference type="ARBA" id="ARBA00007581"/>
    </source>
</evidence>
<accession>A0A0C3CW86</accession>
<dbReference type="InterPro" id="IPR004183">
    <property type="entry name" value="Xdiol_dOase_suB"/>
</dbReference>
<dbReference type="EMBL" id="KN832874">
    <property type="protein sequence ID" value="KIN03244.1"/>
    <property type="molecule type" value="Genomic_DNA"/>
</dbReference>